<evidence type="ECO:0000313" key="1">
    <source>
        <dbReference type="EMBL" id="CAH1422497.1"/>
    </source>
</evidence>
<proteinExistence type="predicted"/>
<gene>
    <name evidence="1" type="ORF">LVIROSA_LOCUS9825</name>
</gene>
<evidence type="ECO:0000313" key="2">
    <source>
        <dbReference type="Proteomes" id="UP001157418"/>
    </source>
</evidence>
<keyword evidence="2" id="KW-1185">Reference proteome</keyword>
<dbReference type="EMBL" id="CAKMRJ010001112">
    <property type="protein sequence ID" value="CAH1422497.1"/>
    <property type="molecule type" value="Genomic_DNA"/>
</dbReference>
<protein>
    <submittedName>
        <fullName evidence="1">Uncharacterized protein</fullName>
    </submittedName>
</protein>
<comment type="caution">
    <text evidence="1">The sequence shown here is derived from an EMBL/GenBank/DDBJ whole genome shotgun (WGS) entry which is preliminary data.</text>
</comment>
<name>A0AAU9M7D8_9ASTR</name>
<accession>A0AAU9M7D8</accession>
<sequence>MWILRWWNSSQRWLKKLKIWKKKYIVLHSKVDVVVDIIKKLVDFNTNYSNKLEAKSEKDSQVFAKLEEFQFSIKESISKASLSNQSSVSQESSSQLISTIETNIKAELALIIELVLRLPMNIPHAR</sequence>
<reference evidence="1 2" key="1">
    <citation type="submission" date="2022-01" db="EMBL/GenBank/DDBJ databases">
        <authorList>
            <person name="Xiong W."/>
            <person name="Schranz E."/>
        </authorList>
    </citation>
    <scope>NUCLEOTIDE SEQUENCE [LARGE SCALE GENOMIC DNA]</scope>
</reference>
<dbReference type="AlphaFoldDB" id="A0AAU9M7D8"/>
<dbReference type="Proteomes" id="UP001157418">
    <property type="component" value="Unassembled WGS sequence"/>
</dbReference>
<organism evidence="1 2">
    <name type="scientific">Lactuca virosa</name>
    <dbReference type="NCBI Taxonomy" id="75947"/>
    <lineage>
        <taxon>Eukaryota</taxon>
        <taxon>Viridiplantae</taxon>
        <taxon>Streptophyta</taxon>
        <taxon>Embryophyta</taxon>
        <taxon>Tracheophyta</taxon>
        <taxon>Spermatophyta</taxon>
        <taxon>Magnoliopsida</taxon>
        <taxon>eudicotyledons</taxon>
        <taxon>Gunneridae</taxon>
        <taxon>Pentapetalae</taxon>
        <taxon>asterids</taxon>
        <taxon>campanulids</taxon>
        <taxon>Asterales</taxon>
        <taxon>Asteraceae</taxon>
        <taxon>Cichorioideae</taxon>
        <taxon>Cichorieae</taxon>
        <taxon>Lactucinae</taxon>
        <taxon>Lactuca</taxon>
    </lineage>
</organism>